<name>A0A7X2STT1_ENTAG</name>
<sequence length="256" mass="29513">MERPKLNLEKVLNLLERKGIGKRKQASTIAEILDIQYKSAKQKLDEKRGITYQEVKRIFSFFNESLDDRRNYNGLFIVNDIHIRCNVEVSNEDVEVKEPGINYAYKSKNFYIINPTSSKIHKDMKKVKKMDLLPAPKIAILDNDNEILELMQSVSNRYGIDGQAFQTAASLSEAIDSESYDGYVIDWLLDYDQNSEEVIKKIRSTDEKVPIILLTGQLNQHEQEIGETIVKYGVELVEKPTRVFILSSILLANLFY</sequence>
<dbReference type="InterPro" id="IPR013975">
    <property type="entry name" value="Tscrpt_reg_BetR_N"/>
</dbReference>
<dbReference type="InterPro" id="IPR011006">
    <property type="entry name" value="CheY-like_superfamily"/>
</dbReference>
<keyword evidence="1" id="KW-0597">Phosphoprotein</keyword>
<dbReference type="Pfam" id="PF08667">
    <property type="entry name" value="BetR"/>
    <property type="match status" value="1"/>
</dbReference>
<feature type="domain" description="Response regulatory" evidence="2">
    <location>
        <begin position="137"/>
        <end position="254"/>
    </location>
</feature>
<gene>
    <name evidence="3" type="ORF">GKC49_01125</name>
</gene>
<dbReference type="GO" id="GO:0000160">
    <property type="term" value="P:phosphorelay signal transduction system"/>
    <property type="evidence" value="ECO:0007669"/>
    <property type="project" value="InterPro"/>
</dbReference>
<feature type="modified residue" description="4-aspartylphosphate" evidence="1">
    <location>
        <position position="186"/>
    </location>
</feature>
<dbReference type="CDD" id="cd00156">
    <property type="entry name" value="REC"/>
    <property type="match status" value="1"/>
</dbReference>
<organism evidence="3 4">
    <name type="scientific">Enterobacter agglomerans</name>
    <name type="common">Erwinia herbicola</name>
    <name type="synonym">Pantoea agglomerans</name>
    <dbReference type="NCBI Taxonomy" id="549"/>
    <lineage>
        <taxon>Bacteria</taxon>
        <taxon>Pseudomonadati</taxon>
        <taxon>Pseudomonadota</taxon>
        <taxon>Gammaproteobacteria</taxon>
        <taxon>Enterobacterales</taxon>
        <taxon>Erwiniaceae</taxon>
        <taxon>Pantoea</taxon>
        <taxon>Pantoea agglomerans group</taxon>
    </lineage>
</organism>
<dbReference type="InterPro" id="IPR001789">
    <property type="entry name" value="Sig_transdc_resp-reg_receiver"/>
</dbReference>
<protein>
    <submittedName>
        <fullName evidence="3">Response regulator</fullName>
    </submittedName>
</protein>
<dbReference type="RefSeq" id="WP_187495357.1">
    <property type="nucleotide sequence ID" value="NZ_JACSWY010000018.1"/>
</dbReference>
<dbReference type="Gene3D" id="3.40.50.2300">
    <property type="match status" value="1"/>
</dbReference>
<evidence type="ECO:0000259" key="2">
    <source>
        <dbReference type="PROSITE" id="PS50110"/>
    </source>
</evidence>
<accession>A0A7X2STT1</accession>
<comment type="caution">
    <text evidence="3">The sequence shown here is derived from an EMBL/GenBank/DDBJ whole genome shotgun (WGS) entry which is preliminary data.</text>
</comment>
<dbReference type="EMBL" id="WKLC01000014">
    <property type="protein sequence ID" value="MSE13802.1"/>
    <property type="molecule type" value="Genomic_DNA"/>
</dbReference>
<reference evidence="3 4" key="1">
    <citation type="submission" date="2019-11" db="EMBL/GenBank/DDBJ databases">
        <title>Draft Genome Sequence of Plant Growth-Promoting Rhizosphere-Associated Bacteria.</title>
        <authorList>
            <person name="Vasilyev I.Y."/>
            <person name="Radchenko V."/>
            <person name="Ilnitskaya E.V."/>
        </authorList>
    </citation>
    <scope>NUCLEOTIDE SEQUENCE [LARGE SCALE GENOMIC DNA]</scope>
    <source>
        <strain evidence="3 4">VRA_MhP_f</strain>
    </source>
</reference>
<dbReference type="Proteomes" id="UP000461948">
    <property type="component" value="Unassembled WGS sequence"/>
</dbReference>
<evidence type="ECO:0000313" key="4">
    <source>
        <dbReference type="Proteomes" id="UP000461948"/>
    </source>
</evidence>
<evidence type="ECO:0000256" key="1">
    <source>
        <dbReference type="PROSITE-ProRule" id="PRU00169"/>
    </source>
</evidence>
<dbReference type="AlphaFoldDB" id="A0A7X2STT1"/>
<dbReference type="SUPFAM" id="SSF52172">
    <property type="entry name" value="CheY-like"/>
    <property type="match status" value="1"/>
</dbReference>
<dbReference type="PROSITE" id="PS50110">
    <property type="entry name" value="RESPONSE_REGULATORY"/>
    <property type="match status" value="1"/>
</dbReference>
<evidence type="ECO:0000313" key="3">
    <source>
        <dbReference type="EMBL" id="MSE13802.1"/>
    </source>
</evidence>
<proteinExistence type="predicted"/>